<feature type="region of interest" description="Disordered" evidence="1">
    <location>
        <begin position="32"/>
        <end position="60"/>
    </location>
</feature>
<organism evidence="2 3">
    <name type="scientific">Piscibacillus halophilus</name>
    <dbReference type="NCBI Taxonomy" id="571933"/>
    <lineage>
        <taxon>Bacteria</taxon>
        <taxon>Bacillati</taxon>
        <taxon>Bacillota</taxon>
        <taxon>Bacilli</taxon>
        <taxon>Bacillales</taxon>
        <taxon>Bacillaceae</taxon>
        <taxon>Piscibacillus</taxon>
    </lineage>
</organism>
<sequence>MLKVLLISIAIVLGVLALTVFVISKGYSYEHKVDPLPDNHKGEKDLNDRHNEERGWDKTQ</sequence>
<protein>
    <submittedName>
        <fullName evidence="2">Tumour necrosis factor receptor superfamily member 19</fullName>
    </submittedName>
</protein>
<dbReference type="STRING" id="571933.SAMN05216362_11653"/>
<name>A0A1H9GT64_9BACI</name>
<evidence type="ECO:0000256" key="1">
    <source>
        <dbReference type="SAM" id="MobiDB-lite"/>
    </source>
</evidence>
<accession>A0A1H9GT64</accession>
<dbReference type="NCBIfam" id="NF033232">
    <property type="entry name" value="small_YtzI"/>
    <property type="match status" value="1"/>
</dbReference>
<evidence type="ECO:0000313" key="2">
    <source>
        <dbReference type="EMBL" id="SEQ53287.1"/>
    </source>
</evidence>
<reference evidence="2 3" key="1">
    <citation type="submission" date="2016-10" db="EMBL/GenBank/DDBJ databases">
        <authorList>
            <person name="de Groot N.N."/>
        </authorList>
    </citation>
    <scope>NUCLEOTIDE SEQUENCE [LARGE SCALE GENOMIC DNA]</scope>
    <source>
        <strain evidence="2 3">DSM 21633</strain>
    </source>
</reference>
<keyword evidence="2" id="KW-0675">Receptor</keyword>
<dbReference type="Proteomes" id="UP000199427">
    <property type="component" value="Unassembled WGS sequence"/>
</dbReference>
<gene>
    <name evidence="2" type="ORF">SAMN05216362_11653</name>
</gene>
<proteinExistence type="predicted"/>
<dbReference type="InterPro" id="IPR047753">
    <property type="entry name" value="YtzI-like"/>
</dbReference>
<dbReference type="EMBL" id="FOES01000016">
    <property type="protein sequence ID" value="SEQ53287.1"/>
    <property type="molecule type" value="Genomic_DNA"/>
</dbReference>
<dbReference type="AlphaFoldDB" id="A0A1H9GT64"/>
<dbReference type="OrthoDB" id="2974225at2"/>
<evidence type="ECO:0000313" key="3">
    <source>
        <dbReference type="Proteomes" id="UP000199427"/>
    </source>
</evidence>
<dbReference type="RefSeq" id="WP_091773659.1">
    <property type="nucleotide sequence ID" value="NZ_FOES01000016.1"/>
</dbReference>
<keyword evidence="3" id="KW-1185">Reference proteome</keyword>